<protein>
    <submittedName>
        <fullName evidence="1">Uncharacterized protein</fullName>
    </submittedName>
</protein>
<accession>A0ACB9SD17</accession>
<keyword evidence="2" id="KW-1185">Reference proteome</keyword>
<gene>
    <name evidence="1" type="ORF">MLD38_001076</name>
</gene>
<proteinExistence type="predicted"/>
<organism evidence="1 2">
    <name type="scientific">Melastoma candidum</name>
    <dbReference type="NCBI Taxonomy" id="119954"/>
    <lineage>
        <taxon>Eukaryota</taxon>
        <taxon>Viridiplantae</taxon>
        <taxon>Streptophyta</taxon>
        <taxon>Embryophyta</taxon>
        <taxon>Tracheophyta</taxon>
        <taxon>Spermatophyta</taxon>
        <taxon>Magnoliopsida</taxon>
        <taxon>eudicotyledons</taxon>
        <taxon>Gunneridae</taxon>
        <taxon>Pentapetalae</taxon>
        <taxon>rosids</taxon>
        <taxon>malvids</taxon>
        <taxon>Myrtales</taxon>
        <taxon>Melastomataceae</taxon>
        <taxon>Melastomatoideae</taxon>
        <taxon>Melastomateae</taxon>
        <taxon>Melastoma</taxon>
    </lineage>
</organism>
<name>A0ACB9SD17_9MYRT</name>
<reference evidence="2" key="1">
    <citation type="journal article" date="2023" name="Front. Plant Sci.">
        <title>Chromosomal-level genome assembly of Melastoma candidum provides insights into trichome evolution.</title>
        <authorList>
            <person name="Zhong Y."/>
            <person name="Wu W."/>
            <person name="Sun C."/>
            <person name="Zou P."/>
            <person name="Liu Y."/>
            <person name="Dai S."/>
            <person name="Zhou R."/>
        </authorList>
    </citation>
    <scope>NUCLEOTIDE SEQUENCE [LARGE SCALE GENOMIC DNA]</scope>
</reference>
<evidence type="ECO:0000313" key="2">
    <source>
        <dbReference type="Proteomes" id="UP001057402"/>
    </source>
</evidence>
<dbReference type="EMBL" id="CM042880">
    <property type="protein sequence ID" value="KAI4388775.1"/>
    <property type="molecule type" value="Genomic_DNA"/>
</dbReference>
<evidence type="ECO:0000313" key="1">
    <source>
        <dbReference type="EMBL" id="KAI4388775.1"/>
    </source>
</evidence>
<comment type="caution">
    <text evidence="1">The sequence shown here is derived from an EMBL/GenBank/DDBJ whole genome shotgun (WGS) entry which is preliminary data.</text>
</comment>
<dbReference type="Proteomes" id="UP001057402">
    <property type="component" value="Chromosome 1"/>
</dbReference>
<sequence>MGESACVMQPLPVIPTEPIEVISDSSPQGDPLRGLNDSISFGRFATESLSWEKWSTFSHKKYVEEAERYSKPGSVAEKKAFFEAHYKKLASLKAAGLLEEANNPGQESVTGNGELKDHAQKDNTVSECSVKEGDQASKKEEDDTRKDGGDNGSFVAESVNLKEQGRNPGEQKQEPQMETLPPKGRLQDSAGSLPSSDRPLKKKRTGIVKFMGSESRSRPRTNEEISKRKEDKDKTETKRRSWGWCACFGSGQLEDRPNHPTDKKQVGATNSIVPQQRLETRSPSKSSV</sequence>